<dbReference type="PIRSF" id="PIRSF008757">
    <property type="entry name" value="UCP008757"/>
    <property type="match status" value="1"/>
</dbReference>
<dbReference type="RefSeq" id="WP_038502193.1">
    <property type="nucleotide sequence ID" value="NZ_CP007490.1"/>
</dbReference>
<sequence length="163" mass="18237">MNEPRESDIAKVIRQEELLVFRSFDESDAWSLGVALREEAEKYQPGVVIDIRREDEPLFFSAMPGTTEINTDWARRKRNLVNLVHTSSYLVGLEINFAGAVDRVSDLDEQNYAWHGGCFPIRVDGVGIVATATVSGLPQRLDHKLVTDVIADYLGVDLGEFAL</sequence>
<dbReference type="InterPro" id="IPR005624">
    <property type="entry name" value="PduO/GlcC-like"/>
</dbReference>
<dbReference type="eggNOG" id="COG4702">
    <property type="taxonomic scope" value="Bacteria"/>
</dbReference>
<dbReference type="HOGENOM" id="CLU_101036_2_1_11"/>
<dbReference type="InterPro" id="IPR038084">
    <property type="entry name" value="PduO/GlcC-like_sf"/>
</dbReference>
<dbReference type="Proteomes" id="UP000067708">
    <property type="component" value="Chromosome"/>
</dbReference>
<dbReference type="KEGG" id="rla:Rhola_00005550"/>
<dbReference type="NCBIfam" id="NF002696">
    <property type="entry name" value="PRK02487.1-5"/>
    <property type="match status" value="1"/>
</dbReference>
<evidence type="ECO:0000313" key="2">
    <source>
        <dbReference type="Proteomes" id="UP000067708"/>
    </source>
</evidence>
<evidence type="ECO:0000313" key="1">
    <source>
        <dbReference type="EMBL" id="AIC47369.1"/>
    </source>
</evidence>
<dbReference type="PANTHER" id="PTHR28255:SF1">
    <property type="entry name" value="UPF0303 PROTEIN YBR137W"/>
    <property type="match status" value="1"/>
</dbReference>
<dbReference type="SUPFAM" id="SSF143744">
    <property type="entry name" value="GlcG-like"/>
    <property type="match status" value="1"/>
</dbReference>
<dbReference type="Gene3D" id="3.30.450.150">
    <property type="entry name" value="Haem-degrading domain"/>
    <property type="match status" value="1"/>
</dbReference>
<dbReference type="PATRIC" id="fig|529884.3.peg.530"/>
<dbReference type="STRING" id="529884.Rhola_00005550"/>
<dbReference type="Pfam" id="PF03928">
    <property type="entry name" value="HbpS-like"/>
    <property type="match status" value="1"/>
</dbReference>
<dbReference type="EMBL" id="CP007490">
    <property type="protein sequence ID" value="AIC47369.1"/>
    <property type="molecule type" value="Genomic_DNA"/>
</dbReference>
<accession>A0A060JM84</accession>
<gene>
    <name evidence="1" type="ORF">Rhola_00005550</name>
</gene>
<keyword evidence="2" id="KW-1185">Reference proteome</keyword>
<reference evidence="1 2" key="1">
    <citation type="journal article" date="2014" name="Int. J. Syst. Evol. Microbiol.">
        <title>Rhodoluna lacicola gen. nov., sp. nov., a planktonic freshwater bacterium with stream-lined genome.</title>
        <authorList>
            <person name="Hahn M."/>
            <person name="Schmidt J."/>
            <person name="Taipale S.J."/>
            <person name="Doolittle W.F."/>
            <person name="Koll U."/>
        </authorList>
    </citation>
    <scope>NUCLEOTIDE SEQUENCE [LARGE SCALE GENOMIC DNA]</scope>
    <source>
        <strain evidence="1 2">MWH-Ta8</strain>
    </source>
</reference>
<dbReference type="AlphaFoldDB" id="A0A060JM84"/>
<proteinExistence type="predicted"/>
<organism evidence="1 2">
    <name type="scientific">Rhodoluna lacicola</name>
    <dbReference type="NCBI Taxonomy" id="529884"/>
    <lineage>
        <taxon>Bacteria</taxon>
        <taxon>Bacillati</taxon>
        <taxon>Actinomycetota</taxon>
        <taxon>Actinomycetes</taxon>
        <taxon>Micrococcales</taxon>
        <taxon>Microbacteriaceae</taxon>
        <taxon>Luna cluster</taxon>
        <taxon>Luna-1 subcluster</taxon>
        <taxon>Rhodoluna</taxon>
    </lineage>
</organism>
<dbReference type="InterPro" id="IPR010371">
    <property type="entry name" value="YBR137W-like"/>
</dbReference>
<dbReference type="OrthoDB" id="9815315at2"/>
<dbReference type="PANTHER" id="PTHR28255">
    <property type="match status" value="1"/>
</dbReference>
<name>A0A060JM84_9MICO</name>
<protein>
    <submittedName>
        <fullName evidence="1">Uncharacterized protein</fullName>
    </submittedName>
</protein>